<keyword evidence="5" id="KW-1185">Reference proteome</keyword>
<dbReference type="InterPro" id="IPR015898">
    <property type="entry name" value="G-protein_gamma-like_dom"/>
</dbReference>
<organism evidence="4 5">
    <name type="scientific">Manihot esculenta</name>
    <name type="common">Cassava</name>
    <name type="synonym">Jatropha manihot</name>
    <dbReference type="NCBI Taxonomy" id="3983"/>
    <lineage>
        <taxon>Eukaryota</taxon>
        <taxon>Viridiplantae</taxon>
        <taxon>Streptophyta</taxon>
        <taxon>Embryophyta</taxon>
        <taxon>Tracheophyta</taxon>
        <taxon>Spermatophyta</taxon>
        <taxon>Magnoliopsida</taxon>
        <taxon>eudicotyledons</taxon>
        <taxon>Gunneridae</taxon>
        <taxon>Pentapetalae</taxon>
        <taxon>rosids</taxon>
        <taxon>fabids</taxon>
        <taxon>Malpighiales</taxon>
        <taxon>Euphorbiaceae</taxon>
        <taxon>Crotonoideae</taxon>
        <taxon>Manihoteae</taxon>
        <taxon>Manihot</taxon>
    </lineage>
</organism>
<evidence type="ECO:0000313" key="4">
    <source>
        <dbReference type="EMBL" id="OAY36400.1"/>
    </source>
</evidence>
<dbReference type="Gramene" id="Manes.11G018700.1.v8.1">
    <property type="protein sequence ID" value="Manes.11G018700.1.v8.1.CDS"/>
    <property type="gene ID" value="Manes.11G018700.v8.1"/>
</dbReference>
<keyword evidence="1" id="KW-0175">Coiled coil</keyword>
<dbReference type="AlphaFoldDB" id="A0A2C9UX60"/>
<evidence type="ECO:0000259" key="3">
    <source>
        <dbReference type="SMART" id="SM01224"/>
    </source>
</evidence>
<dbReference type="PANTHER" id="PTHR32378:SF14">
    <property type="match status" value="1"/>
</dbReference>
<feature type="region of interest" description="Disordered" evidence="2">
    <location>
        <begin position="1"/>
        <end position="26"/>
    </location>
</feature>
<evidence type="ECO:0000313" key="5">
    <source>
        <dbReference type="Proteomes" id="UP000091857"/>
    </source>
</evidence>
<evidence type="ECO:0000256" key="1">
    <source>
        <dbReference type="SAM" id="Coils"/>
    </source>
</evidence>
<dbReference type="OrthoDB" id="1936517at2759"/>
<dbReference type="EMBL" id="CM004397">
    <property type="protein sequence ID" value="OAY36400.1"/>
    <property type="molecule type" value="Genomic_DNA"/>
</dbReference>
<gene>
    <name evidence="4" type="ORF">MANES_11G018700v8</name>
</gene>
<dbReference type="Proteomes" id="UP000091857">
    <property type="component" value="Chromosome 11"/>
</dbReference>
<comment type="caution">
    <text evidence="4">The sequence shown here is derived from an EMBL/GenBank/DDBJ whole genome shotgun (WGS) entry which is preliminary data.</text>
</comment>
<evidence type="ECO:0000256" key="2">
    <source>
        <dbReference type="SAM" id="MobiDB-lite"/>
    </source>
</evidence>
<dbReference type="STRING" id="3983.A0A2C9UX60"/>
<name>A0A2C9UX60_MANES</name>
<accession>A0A2C9UX60</accession>
<reference evidence="5" key="1">
    <citation type="journal article" date="2016" name="Nat. Biotechnol.">
        <title>Sequencing wild and cultivated cassava and related species reveals extensive interspecific hybridization and genetic diversity.</title>
        <authorList>
            <person name="Bredeson J.V."/>
            <person name="Lyons J.B."/>
            <person name="Prochnik S.E."/>
            <person name="Wu G.A."/>
            <person name="Ha C.M."/>
            <person name="Edsinger-Gonzales E."/>
            <person name="Grimwood J."/>
            <person name="Schmutz J."/>
            <person name="Rabbi I.Y."/>
            <person name="Egesi C."/>
            <person name="Nauluvula P."/>
            <person name="Lebot V."/>
            <person name="Ndunguru J."/>
            <person name="Mkamilo G."/>
            <person name="Bart R.S."/>
            <person name="Setter T.L."/>
            <person name="Gleadow R.M."/>
            <person name="Kulakow P."/>
            <person name="Ferguson M.E."/>
            <person name="Rounsley S."/>
            <person name="Rokhsar D.S."/>
        </authorList>
    </citation>
    <scope>NUCLEOTIDE SEQUENCE [LARGE SCALE GENOMIC DNA]</scope>
    <source>
        <strain evidence="5">cv. AM560-2</strain>
    </source>
</reference>
<protein>
    <recommendedName>
        <fullName evidence="3">G protein gamma domain-containing protein</fullName>
    </recommendedName>
</protein>
<dbReference type="InterPro" id="IPR055305">
    <property type="entry name" value="GG3-like"/>
</dbReference>
<feature type="coiled-coil region" evidence="1">
    <location>
        <begin position="40"/>
        <end position="67"/>
    </location>
</feature>
<dbReference type="SMART" id="SM01224">
    <property type="entry name" value="G_gamma"/>
    <property type="match status" value="1"/>
</dbReference>
<feature type="domain" description="G protein gamma" evidence="3">
    <location>
        <begin position="43"/>
        <end position="104"/>
    </location>
</feature>
<feature type="compositionally biased region" description="Low complexity" evidence="2">
    <location>
        <begin position="1"/>
        <end position="19"/>
    </location>
</feature>
<sequence>MMGGCSNSCSSSSSCGSSSLAAPPPLRPKSPPGGLDLFGKRRQLVKVQILEREIGLLQEELKTVEGLQPASSCCKELDDFIGAKPDPLVAINEEPHKSGCRWKWLCRPWICCSSGCQPHLQWPACCACCPSGNSHKRSCCCLEKMACQSCCKFTRLSCPSFSYCCFNSSLCNCTKVNLCCSCSKTFHNSCCL</sequence>
<proteinExistence type="predicted"/>
<dbReference type="PANTHER" id="PTHR32378">
    <property type="entry name" value="GUANINE NUCLEOTIDE-BINDING PROTEIN SUBUNIT GAMMA 3"/>
    <property type="match status" value="1"/>
</dbReference>